<keyword evidence="3" id="KW-0173">Coenzyme A biosynthesis</keyword>
<dbReference type="UniPathway" id="UPA00241">
    <property type="reaction ID" value="UER00356"/>
</dbReference>
<evidence type="ECO:0000313" key="5">
    <source>
        <dbReference type="EMBL" id="GBR77273.1"/>
    </source>
</evidence>
<dbReference type="GO" id="GO:0004140">
    <property type="term" value="F:dephospho-CoA kinase activity"/>
    <property type="evidence" value="ECO:0007669"/>
    <property type="project" value="UniProtKB-UniRule"/>
</dbReference>
<evidence type="ECO:0000256" key="2">
    <source>
        <dbReference type="ARBA" id="ARBA00022840"/>
    </source>
</evidence>
<keyword evidence="3" id="KW-0963">Cytoplasm</keyword>
<keyword evidence="1 3" id="KW-0547">Nucleotide-binding</keyword>
<keyword evidence="6" id="KW-1185">Reference proteome</keyword>
<evidence type="ECO:0000256" key="1">
    <source>
        <dbReference type="ARBA" id="ARBA00022741"/>
    </source>
</evidence>
<dbReference type="EC" id="2.7.1.24" evidence="3 4"/>
<dbReference type="GO" id="GO:0005524">
    <property type="term" value="F:ATP binding"/>
    <property type="evidence" value="ECO:0007669"/>
    <property type="project" value="UniProtKB-UniRule"/>
</dbReference>
<dbReference type="GO" id="GO:0005737">
    <property type="term" value="C:cytoplasm"/>
    <property type="evidence" value="ECO:0007669"/>
    <property type="project" value="UniProtKB-SubCell"/>
</dbReference>
<reference evidence="5 6" key="1">
    <citation type="journal article" date="2019" name="ISME J.">
        <title>Genome analyses of uncultured TG2/ZB3 bacteria in 'Margulisbacteria' specifically attached to ectosymbiotic spirochetes of protists in the termite gut.</title>
        <authorList>
            <person name="Utami Y.D."/>
            <person name="Kuwahara H."/>
            <person name="Igai K."/>
            <person name="Murakami T."/>
            <person name="Sugaya K."/>
            <person name="Morikawa T."/>
            <person name="Nagura Y."/>
            <person name="Yuki M."/>
            <person name="Deevong P."/>
            <person name="Inoue T."/>
            <person name="Kihara K."/>
            <person name="Lo N."/>
            <person name="Yamada A."/>
            <person name="Ohkuma M."/>
            <person name="Hongoh Y."/>
        </authorList>
    </citation>
    <scope>NUCLEOTIDE SEQUENCE [LARGE SCALE GENOMIC DNA]</scope>
    <source>
        <strain evidence="5">NkOx7-02</strain>
    </source>
</reference>
<dbReference type="InterPro" id="IPR001977">
    <property type="entry name" value="Depp_CoAkinase"/>
</dbReference>
<dbReference type="NCBIfam" id="TIGR00152">
    <property type="entry name" value="dephospho-CoA kinase"/>
    <property type="match status" value="1"/>
</dbReference>
<accession>A0A388TJ00</accession>
<organism evidence="5 6">
    <name type="scientific">Candidatus Termititenax persephonae</name>
    <dbReference type="NCBI Taxonomy" id="2218525"/>
    <lineage>
        <taxon>Bacteria</taxon>
        <taxon>Bacillati</taxon>
        <taxon>Candidatus Margulisiibacteriota</taxon>
        <taxon>Candidatus Termititenacia</taxon>
        <taxon>Candidatus Termititenacales</taxon>
        <taxon>Candidatus Termititenacaceae</taxon>
        <taxon>Candidatus Termititenax</taxon>
    </lineage>
</organism>
<comment type="subcellular location">
    <subcellularLocation>
        <location evidence="3">Cytoplasm</location>
    </subcellularLocation>
</comment>
<dbReference type="CDD" id="cd02022">
    <property type="entry name" value="DPCK"/>
    <property type="match status" value="1"/>
</dbReference>
<evidence type="ECO:0000256" key="3">
    <source>
        <dbReference type="HAMAP-Rule" id="MF_00376"/>
    </source>
</evidence>
<proteinExistence type="inferred from homology"/>
<keyword evidence="3" id="KW-0808">Transferase</keyword>
<gene>
    <name evidence="3 5" type="primary">coaE</name>
    <name evidence="5" type="ORF">NO2_1679</name>
</gene>
<keyword evidence="3 5" id="KW-0418">Kinase</keyword>
<dbReference type="AlphaFoldDB" id="A0A388TJ00"/>
<feature type="binding site" evidence="3">
    <location>
        <begin position="10"/>
        <end position="15"/>
    </location>
    <ligand>
        <name>ATP</name>
        <dbReference type="ChEBI" id="CHEBI:30616"/>
    </ligand>
</feature>
<dbReference type="Proteomes" id="UP000275925">
    <property type="component" value="Unassembled WGS sequence"/>
</dbReference>
<dbReference type="GO" id="GO:0015937">
    <property type="term" value="P:coenzyme A biosynthetic process"/>
    <property type="evidence" value="ECO:0007669"/>
    <property type="project" value="UniProtKB-UniRule"/>
</dbReference>
<comment type="caution">
    <text evidence="5">The sequence shown here is derived from an EMBL/GenBank/DDBJ whole genome shotgun (WGS) entry which is preliminary data.</text>
</comment>
<evidence type="ECO:0000256" key="4">
    <source>
        <dbReference type="NCBIfam" id="TIGR00152"/>
    </source>
</evidence>
<dbReference type="HAMAP" id="MF_00376">
    <property type="entry name" value="Dephospho_CoA_kinase"/>
    <property type="match status" value="1"/>
</dbReference>
<dbReference type="PROSITE" id="PS51219">
    <property type="entry name" value="DPCK"/>
    <property type="match status" value="1"/>
</dbReference>
<protein>
    <recommendedName>
        <fullName evidence="3 4">Dephospho-CoA kinase</fullName>
        <ecNumber evidence="3 4">2.7.1.24</ecNumber>
    </recommendedName>
    <alternativeName>
        <fullName evidence="3">Dephosphocoenzyme A kinase</fullName>
    </alternativeName>
</protein>
<comment type="similarity">
    <text evidence="3">Belongs to the CoaE family.</text>
</comment>
<sequence length="182" mass="20491">MIIGITGISGSGKTTAAKAWAARYGAEHLDVDAIGHQVLAENNIVRRAARLLFGSTERPIISRQVFASGWKLFLWSAIIQPFMRRIILKKLRNPTKSFVLDAALLHQMRLDRYCDKVIFIDAPEERLRARLEAKGLSSAQILRRLAVNQKVYVYKPRADVQIVNNGSLAALQKNIEKIYPLP</sequence>
<dbReference type="InterPro" id="IPR027417">
    <property type="entry name" value="P-loop_NTPase"/>
</dbReference>
<comment type="function">
    <text evidence="3">Catalyzes the phosphorylation of the 3'-hydroxyl group of dephosphocoenzyme A to form coenzyme A.</text>
</comment>
<dbReference type="Gene3D" id="3.40.50.300">
    <property type="entry name" value="P-loop containing nucleotide triphosphate hydrolases"/>
    <property type="match status" value="1"/>
</dbReference>
<dbReference type="Pfam" id="PF01121">
    <property type="entry name" value="CoaE"/>
    <property type="match status" value="1"/>
</dbReference>
<name>A0A388TJ00_9BACT</name>
<comment type="pathway">
    <text evidence="3">Cofactor biosynthesis; coenzyme A biosynthesis; CoA from (R)-pantothenate: step 5/5.</text>
</comment>
<dbReference type="SUPFAM" id="SSF52540">
    <property type="entry name" value="P-loop containing nucleoside triphosphate hydrolases"/>
    <property type="match status" value="1"/>
</dbReference>
<keyword evidence="2 3" id="KW-0067">ATP-binding</keyword>
<comment type="catalytic activity">
    <reaction evidence="3">
        <text>3'-dephospho-CoA + ATP = ADP + CoA + H(+)</text>
        <dbReference type="Rhea" id="RHEA:18245"/>
        <dbReference type="ChEBI" id="CHEBI:15378"/>
        <dbReference type="ChEBI" id="CHEBI:30616"/>
        <dbReference type="ChEBI" id="CHEBI:57287"/>
        <dbReference type="ChEBI" id="CHEBI:57328"/>
        <dbReference type="ChEBI" id="CHEBI:456216"/>
        <dbReference type="EC" id="2.7.1.24"/>
    </reaction>
</comment>
<evidence type="ECO:0000313" key="6">
    <source>
        <dbReference type="Proteomes" id="UP000275925"/>
    </source>
</evidence>
<dbReference type="EMBL" id="BGZO01000167">
    <property type="protein sequence ID" value="GBR77273.1"/>
    <property type="molecule type" value="Genomic_DNA"/>
</dbReference>